<sequence length="107" mass="13098">MTWMSVYHLECLRYLESRLLLLMGCLPFLQMMTPFYLARRQFCKLFGDKYYNGKVTKFDEETGWFRVKYKDRDEEDLDWHELEEVLQPLDINIPLEEVVTKIIKKKH</sequence>
<keyword evidence="1" id="KW-0812">Transmembrane</keyword>
<dbReference type="Proteomes" id="UP000826656">
    <property type="component" value="Unassembled WGS sequence"/>
</dbReference>
<proteinExistence type="predicted"/>
<evidence type="ECO:0000313" key="3">
    <source>
        <dbReference type="EMBL" id="KAH0742915.1"/>
    </source>
</evidence>
<keyword evidence="1" id="KW-1133">Transmembrane helix</keyword>
<evidence type="ECO:0000313" key="4">
    <source>
        <dbReference type="Proteomes" id="UP000826656"/>
    </source>
</evidence>
<gene>
    <name evidence="3" type="ORF">KY290_030908</name>
</gene>
<comment type="caution">
    <text evidence="3">The sequence shown here is derived from an EMBL/GenBank/DDBJ whole genome shotgun (WGS) entry which is preliminary data.</text>
</comment>
<dbReference type="EMBL" id="JAIVGD010000023">
    <property type="protein sequence ID" value="KAH0742915.1"/>
    <property type="molecule type" value="Genomic_DNA"/>
</dbReference>
<feature type="transmembrane region" description="Helical" evidence="1">
    <location>
        <begin position="20"/>
        <end position="38"/>
    </location>
</feature>
<dbReference type="InterPro" id="IPR047365">
    <property type="entry name" value="Tudor_AtPTM-like"/>
</dbReference>
<keyword evidence="1" id="KW-0472">Membrane</keyword>
<evidence type="ECO:0000256" key="1">
    <source>
        <dbReference type="SAM" id="Phobius"/>
    </source>
</evidence>
<organism evidence="3 4">
    <name type="scientific">Solanum tuberosum</name>
    <name type="common">Potato</name>
    <dbReference type="NCBI Taxonomy" id="4113"/>
    <lineage>
        <taxon>Eukaryota</taxon>
        <taxon>Viridiplantae</taxon>
        <taxon>Streptophyta</taxon>
        <taxon>Embryophyta</taxon>
        <taxon>Tracheophyta</taxon>
        <taxon>Spermatophyta</taxon>
        <taxon>Magnoliopsida</taxon>
        <taxon>eudicotyledons</taxon>
        <taxon>Gunneridae</taxon>
        <taxon>Pentapetalae</taxon>
        <taxon>asterids</taxon>
        <taxon>lamiids</taxon>
        <taxon>Solanales</taxon>
        <taxon>Solanaceae</taxon>
        <taxon>Solanoideae</taxon>
        <taxon>Solaneae</taxon>
        <taxon>Solanum</taxon>
    </lineage>
</organism>
<dbReference type="PANTHER" id="PTHR37384:SF4">
    <property type="entry name" value="AT HOOK MOTIF FAMILY PROTEIN"/>
    <property type="match status" value="1"/>
</dbReference>
<protein>
    <recommendedName>
        <fullName evidence="2">PTM/DIR17-like Tudor domain-containing protein</fullName>
    </recommendedName>
</protein>
<dbReference type="Pfam" id="PF21743">
    <property type="entry name" value="PTM_DIR17_Tudor"/>
    <property type="match status" value="1"/>
</dbReference>
<name>A0ABQ7U7M7_SOLTU</name>
<dbReference type="Gene3D" id="2.30.30.140">
    <property type="match status" value="1"/>
</dbReference>
<dbReference type="PANTHER" id="PTHR37384">
    <property type="entry name" value="OS01G0835600 PROTEIN"/>
    <property type="match status" value="1"/>
</dbReference>
<feature type="domain" description="PTM/DIR17-like Tudor" evidence="2">
    <location>
        <begin position="40"/>
        <end position="86"/>
    </location>
</feature>
<keyword evidence="4" id="KW-1185">Reference proteome</keyword>
<accession>A0ABQ7U7M7</accession>
<reference evidence="3 4" key="1">
    <citation type="journal article" date="2021" name="bioRxiv">
        <title>Chromosome-scale and haplotype-resolved genome assembly of a tetraploid potato cultivar.</title>
        <authorList>
            <person name="Sun H."/>
            <person name="Jiao W.-B."/>
            <person name="Krause K."/>
            <person name="Campoy J.A."/>
            <person name="Goel M."/>
            <person name="Folz-Donahue K."/>
            <person name="Kukat C."/>
            <person name="Huettel B."/>
            <person name="Schneeberger K."/>
        </authorList>
    </citation>
    <scope>NUCLEOTIDE SEQUENCE [LARGE SCALE GENOMIC DNA]</scope>
    <source>
        <strain evidence="3">SolTubOtavaFocal</strain>
        <tissue evidence="3">Leaves</tissue>
    </source>
</reference>
<evidence type="ECO:0000259" key="2">
    <source>
        <dbReference type="Pfam" id="PF21743"/>
    </source>
</evidence>